<organism evidence="5">
    <name type="scientific">freshwater metagenome</name>
    <dbReference type="NCBI Taxonomy" id="449393"/>
    <lineage>
        <taxon>unclassified sequences</taxon>
        <taxon>metagenomes</taxon>
        <taxon>ecological metagenomes</taxon>
    </lineage>
</organism>
<gene>
    <name evidence="5" type="ORF">UFOPK4071_00624</name>
</gene>
<feature type="region of interest" description="Disordered" evidence="3">
    <location>
        <begin position="383"/>
        <end position="429"/>
    </location>
</feature>
<dbReference type="Gene3D" id="3.20.20.80">
    <property type="entry name" value="Glycosidases"/>
    <property type="match status" value="1"/>
</dbReference>
<dbReference type="InterPro" id="IPR051923">
    <property type="entry name" value="Glycosyl_Hydrolase_39"/>
</dbReference>
<keyword evidence="1" id="KW-0378">Hydrolase</keyword>
<name>A0A6J7Q0Q7_9ZZZZ</name>
<dbReference type="InterPro" id="IPR017853">
    <property type="entry name" value="GH"/>
</dbReference>
<dbReference type="PANTHER" id="PTHR12631:SF10">
    <property type="entry name" value="BETA-XYLOSIDASE-LIKE PROTEIN-RELATED"/>
    <property type="match status" value="1"/>
</dbReference>
<dbReference type="InterPro" id="IPR001547">
    <property type="entry name" value="Glyco_hydro_5"/>
</dbReference>
<protein>
    <submittedName>
        <fullName evidence="5">Unannotated protein</fullName>
    </submittedName>
</protein>
<evidence type="ECO:0000259" key="4">
    <source>
        <dbReference type="Pfam" id="PF00150"/>
    </source>
</evidence>
<feature type="compositionally biased region" description="Low complexity" evidence="3">
    <location>
        <begin position="386"/>
        <end position="421"/>
    </location>
</feature>
<dbReference type="GO" id="GO:0000272">
    <property type="term" value="P:polysaccharide catabolic process"/>
    <property type="evidence" value="ECO:0007669"/>
    <property type="project" value="InterPro"/>
</dbReference>
<dbReference type="EMBL" id="CAFBPF010000062">
    <property type="protein sequence ID" value="CAB5009173.1"/>
    <property type="molecule type" value="Genomic_DNA"/>
</dbReference>
<keyword evidence="2" id="KW-0326">Glycosidase</keyword>
<sequence length="843" mass="88551">MINSLQGFQIKSFQIKRTAQRLIAALSVTAVAAAGLVASNAPSATAAGLAPVMGIASGSGILWESTADFNRDMDAIAATGATWIRVDFDWNSIQNESPTTWRWDRSTDRIVAGAQARGLKVLGQLGYSPPWARPADCPAGSNKCVPTNVNAYGNFVRAAAERYGARSANAALRGSVDAWEIWNEPNHRPFAQPKPSLDRYSALLIAAYPAIKSADPDATVVTGGLSPAPDAADGTEIAPTTFLTGLYARGARGFFDAVGHHPYSYPYNPLGGQSWNAFTQTASLHQIMTNNSDSAKKIWGTEAGAPTGTDVGRSVTEAQQAQFVTDYYRGWSTTYGAFTGPLFWHQHRDSGSNAGFYDDNFGLLRRDFSQKPAYAAYQAVANGGSTPTPTTTTTTTTTTLPPTTTTTTLPPTTTTTTPGPTSGERIAGSNPIGWVESLSVTPSGIRVQGWTIDPDRAGSIDVLIWMEGFQLLGRVTADDARLPLAKTFPAYGANHGFDTTVAIPDGAHNVCALAVGVGDGTNTMLSCRDVWVTSSPFGFVETATSGVGGLNVTGWSIDGDSTASPAVHIWMDGTTFLGATDSDQRRTDLGSIFPSYGDAHGFAAAFTAPPGLHSFCMYALNPSGRGVTTPLGCRNVFINTAPIGSLDTVVRVPGGVRVGGWAIDPESVDPILVHIYVDSDGVATTADARRQDVGNVFPAYGNNHGFDQVVETPSEGATRICAWGINSGPGTQTLLGCRVVDIGHSPIGSLDSVRRTSSGVSVDGWAIDPDTASALTMHVYVDGVASVEIAGLSRLDLAPIFPAYGKDHGFSIDVPADSGPHAICVYAINQREGAHTLLGCRGI</sequence>
<dbReference type="PANTHER" id="PTHR12631">
    <property type="entry name" value="ALPHA-L-IDURONIDASE"/>
    <property type="match status" value="1"/>
</dbReference>
<dbReference type="Pfam" id="PF00150">
    <property type="entry name" value="Cellulase"/>
    <property type="match status" value="1"/>
</dbReference>
<accession>A0A6J7Q0Q7</accession>
<evidence type="ECO:0000256" key="2">
    <source>
        <dbReference type="ARBA" id="ARBA00023295"/>
    </source>
</evidence>
<evidence type="ECO:0000256" key="1">
    <source>
        <dbReference type="ARBA" id="ARBA00022801"/>
    </source>
</evidence>
<feature type="domain" description="Glycoside hydrolase family 5" evidence="4">
    <location>
        <begin position="63"/>
        <end position="239"/>
    </location>
</feature>
<dbReference type="GO" id="GO:0004553">
    <property type="term" value="F:hydrolase activity, hydrolyzing O-glycosyl compounds"/>
    <property type="evidence" value="ECO:0007669"/>
    <property type="project" value="InterPro"/>
</dbReference>
<evidence type="ECO:0000256" key="3">
    <source>
        <dbReference type="SAM" id="MobiDB-lite"/>
    </source>
</evidence>
<reference evidence="5" key="1">
    <citation type="submission" date="2020-05" db="EMBL/GenBank/DDBJ databases">
        <authorList>
            <person name="Chiriac C."/>
            <person name="Salcher M."/>
            <person name="Ghai R."/>
            <person name="Kavagutti S V."/>
        </authorList>
    </citation>
    <scope>NUCLEOTIDE SEQUENCE</scope>
</reference>
<evidence type="ECO:0000313" key="5">
    <source>
        <dbReference type="EMBL" id="CAB5009173.1"/>
    </source>
</evidence>
<dbReference type="AlphaFoldDB" id="A0A6J7Q0Q7"/>
<dbReference type="SUPFAM" id="SSF51445">
    <property type="entry name" value="(Trans)glycosidases"/>
    <property type="match status" value="1"/>
</dbReference>
<proteinExistence type="predicted"/>